<accession>A0ABT8ESP1</accession>
<evidence type="ECO:0000313" key="1">
    <source>
        <dbReference type="EMBL" id="MDN4161134.1"/>
    </source>
</evidence>
<protein>
    <recommendedName>
        <fullName evidence="3">DUF2384 domain-containing protein</fullName>
    </recommendedName>
</protein>
<gene>
    <name evidence="1" type="ORF">QWY29_07165</name>
</gene>
<comment type="caution">
    <text evidence="1">The sequence shown here is derived from an EMBL/GenBank/DDBJ whole genome shotgun (WGS) entry which is preliminary data.</text>
</comment>
<dbReference type="Proteomes" id="UP001168537">
    <property type="component" value="Unassembled WGS sequence"/>
</dbReference>
<organism evidence="1 2">
    <name type="scientific">Nocardioides abyssi</name>
    <dbReference type="NCBI Taxonomy" id="3058370"/>
    <lineage>
        <taxon>Bacteria</taxon>
        <taxon>Bacillati</taxon>
        <taxon>Actinomycetota</taxon>
        <taxon>Actinomycetes</taxon>
        <taxon>Propionibacteriales</taxon>
        <taxon>Nocardioidaceae</taxon>
        <taxon>Nocardioides</taxon>
    </lineage>
</organism>
<name>A0ABT8ESP1_9ACTN</name>
<evidence type="ECO:0000313" key="2">
    <source>
        <dbReference type="Proteomes" id="UP001168537"/>
    </source>
</evidence>
<proteinExistence type="predicted"/>
<sequence length="78" mass="8959">MLYPLAQFVKRDGVVVVRDGVLRMLEALREQDSWTVAVLLHTPAAELDGLTPLQWMREGRPVEVLAEYAKVLRRELSR</sequence>
<evidence type="ECO:0008006" key="3">
    <source>
        <dbReference type="Google" id="ProtNLM"/>
    </source>
</evidence>
<dbReference type="EMBL" id="JAUHJR010000002">
    <property type="protein sequence ID" value="MDN4161134.1"/>
    <property type="molecule type" value="Genomic_DNA"/>
</dbReference>
<keyword evidence="2" id="KW-1185">Reference proteome</keyword>
<dbReference type="RefSeq" id="WP_300960037.1">
    <property type="nucleotide sequence ID" value="NZ_JAUHJR010000002.1"/>
</dbReference>
<reference evidence="1" key="1">
    <citation type="submission" date="2023-06" db="EMBL/GenBank/DDBJ databases">
        <title>Draft genome sequence of Nocardioides sp. SOB72.</title>
        <authorList>
            <person name="Zhang G."/>
        </authorList>
    </citation>
    <scope>NUCLEOTIDE SEQUENCE</scope>
    <source>
        <strain evidence="1">SOB72</strain>
    </source>
</reference>